<sequence length="68" mass="7537">MNTSFYVGMPVCLKDDDSTMTVKQFMPSGDLLCAWTGADGKEIERAFRRSDLVPGAQKISDKLMMIGM</sequence>
<organism evidence="1 2">
    <name type="scientific">Dickeya poaceiphila</name>
    <dbReference type="NCBI Taxonomy" id="568768"/>
    <lineage>
        <taxon>Bacteria</taxon>
        <taxon>Pseudomonadati</taxon>
        <taxon>Pseudomonadota</taxon>
        <taxon>Gammaproteobacteria</taxon>
        <taxon>Enterobacterales</taxon>
        <taxon>Pectobacteriaceae</taxon>
        <taxon>Dickeya</taxon>
    </lineage>
</organism>
<dbReference type="RefSeq" id="WP_128569687.1">
    <property type="nucleotide sequence ID" value="NZ_CM001975.1"/>
</dbReference>
<gene>
    <name evidence="1" type="ORF">Dpoa569_0002881</name>
</gene>
<dbReference type="KEGG" id="dic:Dpoa569_0002881"/>
<evidence type="ECO:0008006" key="3">
    <source>
        <dbReference type="Google" id="ProtNLM"/>
    </source>
</evidence>
<keyword evidence="2" id="KW-1185">Reference proteome</keyword>
<evidence type="ECO:0000313" key="1">
    <source>
        <dbReference type="EMBL" id="QDX30932.1"/>
    </source>
</evidence>
<protein>
    <recommendedName>
        <fullName evidence="3">DUF2158 domain-containing protein</fullName>
    </recommendedName>
</protein>
<reference evidence="1 2" key="1">
    <citation type="journal article" date="2019" name="Environ. Microbiol.">
        <title>The phytopathogenic nature of Dickeya aquatica 174/2 and the dynamic early evolution of Dickeya pathogenicity.</title>
        <authorList>
            <person name="Duprey A."/>
            <person name="Taib N."/>
            <person name="Leonard S."/>
            <person name="Garin T."/>
            <person name="Flandrois J.P."/>
            <person name="Nasser W."/>
            <person name="Brochier-Armanet C."/>
            <person name="Reverchon S."/>
        </authorList>
    </citation>
    <scope>NUCLEOTIDE SEQUENCE [LARGE SCALE GENOMIC DNA]</scope>
    <source>
        <strain evidence="1 2">NCPPB 569</strain>
    </source>
</reference>
<evidence type="ECO:0000313" key="2">
    <source>
        <dbReference type="Proteomes" id="UP000320591"/>
    </source>
</evidence>
<proteinExistence type="predicted"/>
<accession>A0A5B8I7Y8</accession>
<dbReference type="EMBL" id="CP042220">
    <property type="protein sequence ID" value="QDX30932.1"/>
    <property type="molecule type" value="Genomic_DNA"/>
</dbReference>
<dbReference type="Proteomes" id="UP000320591">
    <property type="component" value="Chromosome"/>
</dbReference>
<dbReference type="AlphaFoldDB" id="A0A5B8I7Y8"/>
<name>A0A5B8I7Y8_9GAMM</name>